<evidence type="ECO:0000256" key="4">
    <source>
        <dbReference type="ARBA" id="ARBA00013122"/>
    </source>
</evidence>
<keyword evidence="9 14" id="KW-0443">Lipid metabolism</keyword>
<keyword evidence="12 14" id="KW-0456">Lyase</keyword>
<keyword evidence="11 14" id="KW-0275">Fatty acid biosynthesis</keyword>
<keyword evidence="16" id="KW-1185">Reference proteome</keyword>
<evidence type="ECO:0000256" key="12">
    <source>
        <dbReference type="ARBA" id="ARBA00023239"/>
    </source>
</evidence>
<evidence type="ECO:0000256" key="11">
    <source>
        <dbReference type="ARBA" id="ARBA00023160"/>
    </source>
</evidence>
<dbReference type="PANTHER" id="PTHR11035">
    <property type="entry name" value="VERY-LONG-CHAIN (3R)-3-HYDROXYACYL-COA DEHYDRATASE"/>
    <property type="match status" value="1"/>
</dbReference>
<evidence type="ECO:0000256" key="10">
    <source>
        <dbReference type="ARBA" id="ARBA00023136"/>
    </source>
</evidence>
<comment type="function">
    <text evidence="14">Catalyzes the third of the four reactions of the long-chain fatty acids elongation cycle. This endoplasmic reticulum-bound enzymatic process, allows the addition of two carbons to the chain of long- and very long-chain fatty acids/VLCFAs per cycle. This enzyme catalyzes the dehydration of the 3-hydroxyacyl-CoA intermediate into trans-2,3-enoyl-CoA, within each cycle of fatty acid elongation. Thereby, it participates to the production of VLCFAs of different chain lengths that are involved in multiple biological processes as precursors of membrane lipids and lipid mediators.</text>
</comment>
<comment type="pathway">
    <text evidence="2 14">Lipid metabolism; fatty acid biosynthesis.</text>
</comment>
<evidence type="ECO:0000256" key="8">
    <source>
        <dbReference type="ARBA" id="ARBA00022989"/>
    </source>
</evidence>
<dbReference type="GO" id="GO:0030497">
    <property type="term" value="P:fatty acid elongation"/>
    <property type="evidence" value="ECO:0007669"/>
    <property type="project" value="TreeGrafter"/>
</dbReference>
<accession>A0A0L7RHZ8</accession>
<evidence type="ECO:0000256" key="9">
    <source>
        <dbReference type="ARBA" id="ARBA00023098"/>
    </source>
</evidence>
<dbReference type="InterPro" id="IPR007482">
    <property type="entry name" value="Tyr_Pase-like_PTPLA"/>
</dbReference>
<name>A0A0L7RHZ8_9HYME</name>
<dbReference type="AlphaFoldDB" id="A0A0L7RHZ8"/>
<evidence type="ECO:0000256" key="6">
    <source>
        <dbReference type="ARBA" id="ARBA00022692"/>
    </source>
</evidence>
<keyword evidence="8" id="KW-1133">Transmembrane helix</keyword>
<evidence type="ECO:0000256" key="13">
    <source>
        <dbReference type="ARBA" id="ARBA00036671"/>
    </source>
</evidence>
<organism evidence="15 16">
    <name type="scientific">Habropoda laboriosa</name>
    <dbReference type="NCBI Taxonomy" id="597456"/>
    <lineage>
        <taxon>Eukaryota</taxon>
        <taxon>Metazoa</taxon>
        <taxon>Ecdysozoa</taxon>
        <taxon>Arthropoda</taxon>
        <taxon>Hexapoda</taxon>
        <taxon>Insecta</taxon>
        <taxon>Pterygota</taxon>
        <taxon>Neoptera</taxon>
        <taxon>Endopterygota</taxon>
        <taxon>Hymenoptera</taxon>
        <taxon>Apocrita</taxon>
        <taxon>Aculeata</taxon>
        <taxon>Apoidea</taxon>
        <taxon>Anthophila</taxon>
        <taxon>Apidae</taxon>
        <taxon>Habropoda</taxon>
    </lineage>
</organism>
<dbReference type="UniPathway" id="UPA00094"/>
<evidence type="ECO:0000256" key="5">
    <source>
        <dbReference type="ARBA" id="ARBA00022516"/>
    </source>
</evidence>
<evidence type="ECO:0000313" key="16">
    <source>
        <dbReference type="Proteomes" id="UP000053825"/>
    </source>
</evidence>
<keyword evidence="7 14" id="KW-0276">Fatty acid metabolism</keyword>
<dbReference type="GO" id="GO:0005789">
    <property type="term" value="C:endoplasmic reticulum membrane"/>
    <property type="evidence" value="ECO:0007669"/>
    <property type="project" value="UniProtKB-SubCell"/>
</dbReference>
<evidence type="ECO:0000256" key="2">
    <source>
        <dbReference type="ARBA" id="ARBA00005194"/>
    </source>
</evidence>
<evidence type="ECO:0000256" key="1">
    <source>
        <dbReference type="ARBA" id="ARBA00004141"/>
    </source>
</evidence>
<dbReference type="EMBL" id="KQ414584">
    <property type="protein sequence ID" value="KOC70617.1"/>
    <property type="molecule type" value="Genomic_DNA"/>
</dbReference>
<keyword evidence="5 14" id="KW-0444">Lipid biosynthesis</keyword>
<dbReference type="EC" id="4.2.1.134" evidence="4 14"/>
<dbReference type="PANTHER" id="PTHR11035:SF3">
    <property type="entry name" value="VERY-LONG-CHAIN (3R)-3-HYDROXYACYL-COA DEHYDRATASE"/>
    <property type="match status" value="1"/>
</dbReference>
<dbReference type="Pfam" id="PF04387">
    <property type="entry name" value="PTPLA"/>
    <property type="match status" value="1"/>
</dbReference>
<sequence>MTTKKSSNFATSYLKGYNLAQVFGWSYILYKFITNDFSSTSEAHLWQNIKWPVIIFQHAAALEIFHTVLGLVKSNPVLTTFQVLSRVIIVSGAFLATPNNYAVSSSGMPLAILAWSITEIIRYLFYFLNLNSVFPQLYCHMVAQRRKVLGSDASKKAQ</sequence>
<keyword evidence="14" id="KW-0256">Endoplasmic reticulum</keyword>
<dbReference type="GO" id="GO:0102158">
    <property type="term" value="F:very-long-chain (3R)-3-hydroxyacyl-CoA dehydratase activity"/>
    <property type="evidence" value="ECO:0007669"/>
    <property type="project" value="UniProtKB-EC"/>
</dbReference>
<comment type="subcellular location">
    <subcellularLocation>
        <location evidence="14">Endoplasmic reticulum membrane</location>
        <topology evidence="14">Multi-pass membrane protein</topology>
    </subcellularLocation>
    <subcellularLocation>
        <location evidence="1">Membrane</location>
        <topology evidence="1">Multi-pass membrane protein</topology>
    </subcellularLocation>
</comment>
<comment type="catalytic activity">
    <reaction evidence="13 14">
        <text>a very-long-chain (3R)-3-hydroxyacyl-CoA = a very-long-chain (2E)-enoyl-CoA + H2O</text>
        <dbReference type="Rhea" id="RHEA:45812"/>
        <dbReference type="ChEBI" id="CHEBI:15377"/>
        <dbReference type="ChEBI" id="CHEBI:83728"/>
        <dbReference type="ChEBI" id="CHEBI:85440"/>
        <dbReference type="EC" id="4.2.1.134"/>
    </reaction>
</comment>
<dbReference type="OrthoDB" id="46988at2759"/>
<gene>
    <name evidence="15" type="ORF">WH47_03633</name>
</gene>
<comment type="similarity">
    <text evidence="3 14">Belongs to the very long-chain fatty acids dehydratase HACD family.</text>
</comment>
<evidence type="ECO:0000256" key="14">
    <source>
        <dbReference type="RuleBase" id="RU363109"/>
    </source>
</evidence>
<proteinExistence type="inferred from homology"/>
<dbReference type="Proteomes" id="UP000053825">
    <property type="component" value="Unassembled WGS sequence"/>
</dbReference>
<evidence type="ECO:0000256" key="3">
    <source>
        <dbReference type="ARBA" id="ARBA00007811"/>
    </source>
</evidence>
<keyword evidence="10 14" id="KW-0472">Membrane</keyword>
<dbReference type="GO" id="GO:0030148">
    <property type="term" value="P:sphingolipid biosynthetic process"/>
    <property type="evidence" value="ECO:0007669"/>
    <property type="project" value="TreeGrafter"/>
</dbReference>
<reference evidence="15 16" key="1">
    <citation type="submission" date="2015-07" db="EMBL/GenBank/DDBJ databases">
        <title>The genome of Habropoda laboriosa.</title>
        <authorList>
            <person name="Pan H."/>
            <person name="Kapheim K."/>
        </authorList>
    </citation>
    <scope>NUCLEOTIDE SEQUENCE [LARGE SCALE GENOMIC DNA]</scope>
    <source>
        <strain evidence="15">0110345459</strain>
    </source>
</reference>
<dbReference type="STRING" id="597456.A0A0L7RHZ8"/>
<evidence type="ECO:0000256" key="7">
    <source>
        <dbReference type="ARBA" id="ARBA00022832"/>
    </source>
</evidence>
<keyword evidence="6" id="KW-0812">Transmembrane</keyword>
<evidence type="ECO:0000313" key="15">
    <source>
        <dbReference type="EMBL" id="KOC70617.1"/>
    </source>
</evidence>
<protein>
    <recommendedName>
        <fullName evidence="4 14">Very-long-chain (3R)-3-hydroxyacyl-CoA dehydratase</fullName>
        <ecNumber evidence="4 14">4.2.1.134</ecNumber>
    </recommendedName>
</protein>
<dbReference type="GO" id="GO:0042761">
    <property type="term" value="P:very long-chain fatty acid biosynthetic process"/>
    <property type="evidence" value="ECO:0007669"/>
    <property type="project" value="TreeGrafter"/>
</dbReference>